<proteinExistence type="predicted"/>
<dbReference type="Proteomes" id="UP000198552">
    <property type="component" value="Unassembled WGS sequence"/>
</dbReference>
<dbReference type="RefSeq" id="WP_091565560.1">
    <property type="nucleotide sequence ID" value="NZ_FNHP01000001.1"/>
</dbReference>
<dbReference type="Pfam" id="PF10649">
    <property type="entry name" value="DUF2478"/>
    <property type="match status" value="1"/>
</dbReference>
<evidence type="ECO:0000313" key="2">
    <source>
        <dbReference type="Proteomes" id="UP000198552"/>
    </source>
</evidence>
<organism evidence="1 2">
    <name type="scientific">Oryzisolibacter propanilivorax</name>
    <dbReference type="NCBI Taxonomy" id="1527607"/>
    <lineage>
        <taxon>Bacteria</taxon>
        <taxon>Pseudomonadati</taxon>
        <taxon>Pseudomonadota</taxon>
        <taxon>Betaproteobacteria</taxon>
        <taxon>Burkholderiales</taxon>
        <taxon>Comamonadaceae</taxon>
        <taxon>Oryzisolibacter</taxon>
    </lineage>
</organism>
<dbReference type="STRING" id="1527607.SAMN05428957_101190"/>
<dbReference type="OrthoDB" id="6050629at2"/>
<keyword evidence="2" id="KW-1185">Reference proteome</keyword>
<dbReference type="AlphaFoldDB" id="A0A1G9P4F2"/>
<protein>
    <recommendedName>
        <fullName evidence="3">Nucleoside-triphosphatase THEP1</fullName>
    </recommendedName>
</protein>
<dbReference type="InterPro" id="IPR018912">
    <property type="entry name" value="DUF2478"/>
</dbReference>
<reference evidence="2" key="1">
    <citation type="submission" date="2016-10" db="EMBL/GenBank/DDBJ databases">
        <authorList>
            <person name="Varghese N."/>
            <person name="Submissions S."/>
        </authorList>
    </citation>
    <scope>NUCLEOTIDE SEQUENCE [LARGE SCALE GENOMIC DNA]</scope>
    <source>
        <strain evidence="2">EPL6</strain>
    </source>
</reference>
<accession>A0A1G9P4F2</accession>
<gene>
    <name evidence="1" type="ORF">SAMN05428957_101190</name>
</gene>
<sequence>MTIDALAATPRLAVIAHEDLQSCAADALLTGFARSLAGEGWPIGGVVHARRLDAAGRKRMFLIDVASGREFCISQDLGPQSRACCVDPGAVAQASGVLRQALADRVRLAIVNRFGELEATGGGFAAELAALAGEGVPVLTAVSRKHLQAWRHFAGDAGIELPLDVQALHDWAQRACAPAAEGASAAPGKAA</sequence>
<evidence type="ECO:0000313" key="1">
    <source>
        <dbReference type="EMBL" id="SDL93600.1"/>
    </source>
</evidence>
<evidence type="ECO:0008006" key="3">
    <source>
        <dbReference type="Google" id="ProtNLM"/>
    </source>
</evidence>
<dbReference type="EMBL" id="FNHP01000001">
    <property type="protein sequence ID" value="SDL93600.1"/>
    <property type="molecule type" value="Genomic_DNA"/>
</dbReference>
<name>A0A1G9P4F2_9BURK</name>